<sequence length="89" mass="9818">MEDYPLWANIDVIVEAHASGTGAEPPHSYAFTRCITKLLLRRTHDHLLELINNGTVARGTLLVTMARVVLIILDVRPPTEPWADADACA</sequence>
<comment type="caution">
    <text evidence="1">The sequence shown here is derived from an EMBL/GenBank/DDBJ whole genome shotgun (WGS) entry which is preliminary data.</text>
</comment>
<dbReference type="AlphaFoldDB" id="A0A0M0K2L5"/>
<dbReference type="Proteomes" id="UP000037460">
    <property type="component" value="Unassembled WGS sequence"/>
</dbReference>
<evidence type="ECO:0000313" key="1">
    <source>
        <dbReference type="EMBL" id="KOO32842.1"/>
    </source>
</evidence>
<keyword evidence="2" id="KW-1185">Reference proteome</keyword>
<evidence type="ECO:0000313" key="2">
    <source>
        <dbReference type="Proteomes" id="UP000037460"/>
    </source>
</evidence>
<gene>
    <name evidence="1" type="ORF">Ctob_014451</name>
</gene>
<accession>A0A0M0K2L5</accession>
<name>A0A0M0K2L5_9EUKA</name>
<protein>
    <submittedName>
        <fullName evidence="1">Uncharacterized protein</fullName>
    </submittedName>
</protein>
<organism evidence="1 2">
    <name type="scientific">Chrysochromulina tobinii</name>
    <dbReference type="NCBI Taxonomy" id="1460289"/>
    <lineage>
        <taxon>Eukaryota</taxon>
        <taxon>Haptista</taxon>
        <taxon>Haptophyta</taxon>
        <taxon>Prymnesiophyceae</taxon>
        <taxon>Prymnesiales</taxon>
        <taxon>Chrysochromulinaceae</taxon>
        <taxon>Chrysochromulina</taxon>
    </lineage>
</organism>
<reference evidence="2" key="1">
    <citation type="journal article" date="2015" name="PLoS Genet.">
        <title>Genome Sequence and Transcriptome Analyses of Chrysochromulina tobin: Metabolic Tools for Enhanced Algal Fitness in the Prominent Order Prymnesiales (Haptophyceae).</title>
        <authorList>
            <person name="Hovde B.T."/>
            <person name="Deodato C.R."/>
            <person name="Hunsperger H.M."/>
            <person name="Ryken S.A."/>
            <person name="Yost W."/>
            <person name="Jha R.K."/>
            <person name="Patterson J."/>
            <person name="Monnat R.J. Jr."/>
            <person name="Barlow S.B."/>
            <person name="Starkenburg S.R."/>
            <person name="Cattolico R.A."/>
        </authorList>
    </citation>
    <scope>NUCLEOTIDE SEQUENCE</scope>
    <source>
        <strain evidence="2">CCMP291</strain>
    </source>
</reference>
<dbReference type="EMBL" id="JWZX01001672">
    <property type="protein sequence ID" value="KOO32842.1"/>
    <property type="molecule type" value="Genomic_DNA"/>
</dbReference>
<proteinExistence type="predicted"/>